<keyword evidence="1" id="KW-1133">Transmembrane helix</keyword>
<name>A0A6A5Y8Y3_9PLEO</name>
<accession>A0A6A5Y8Y3</accession>
<dbReference type="AlphaFoldDB" id="A0A6A5Y8Y3"/>
<sequence>AEASLNTSLPFVLPRSPLHTRLPIRLREQVPFILALITLAPPNILHLDIPIPSLAPNIPHSNLIPNHNSPIRPIPFTPTTPPNTCTPSLCIRIHNTVWFLSGSWRPSSEDRSVEVRNKVNWEVVYEDSEEEDEGRKEGGHPSFIYACSVQFRLVRGVGLFVRSFVLFAFCFALLMYLSSLRCLSPNPPKENVLEKNRGSETYWTVHCIFQ</sequence>
<evidence type="ECO:0000313" key="3">
    <source>
        <dbReference type="Proteomes" id="UP000799778"/>
    </source>
</evidence>
<organism evidence="2 3">
    <name type="scientific">Aaosphaeria arxii CBS 175.79</name>
    <dbReference type="NCBI Taxonomy" id="1450172"/>
    <lineage>
        <taxon>Eukaryota</taxon>
        <taxon>Fungi</taxon>
        <taxon>Dikarya</taxon>
        <taxon>Ascomycota</taxon>
        <taxon>Pezizomycotina</taxon>
        <taxon>Dothideomycetes</taxon>
        <taxon>Pleosporomycetidae</taxon>
        <taxon>Pleosporales</taxon>
        <taxon>Pleosporales incertae sedis</taxon>
        <taxon>Aaosphaeria</taxon>
    </lineage>
</organism>
<evidence type="ECO:0000256" key="1">
    <source>
        <dbReference type="SAM" id="Phobius"/>
    </source>
</evidence>
<dbReference type="EMBL" id="ML978066">
    <property type="protein sequence ID" value="KAF2021693.1"/>
    <property type="molecule type" value="Genomic_DNA"/>
</dbReference>
<dbReference type="RefSeq" id="XP_033390032.1">
    <property type="nucleotide sequence ID" value="XM_033532667.1"/>
</dbReference>
<dbReference type="GeneID" id="54290064"/>
<feature type="transmembrane region" description="Helical" evidence="1">
    <location>
        <begin position="159"/>
        <end position="177"/>
    </location>
</feature>
<keyword evidence="1" id="KW-0812">Transmembrane</keyword>
<reference evidence="2" key="1">
    <citation type="journal article" date="2020" name="Stud. Mycol.">
        <title>101 Dothideomycetes genomes: a test case for predicting lifestyles and emergence of pathogens.</title>
        <authorList>
            <person name="Haridas S."/>
            <person name="Albert R."/>
            <person name="Binder M."/>
            <person name="Bloem J."/>
            <person name="Labutti K."/>
            <person name="Salamov A."/>
            <person name="Andreopoulos B."/>
            <person name="Baker S."/>
            <person name="Barry K."/>
            <person name="Bills G."/>
            <person name="Bluhm B."/>
            <person name="Cannon C."/>
            <person name="Castanera R."/>
            <person name="Culley D."/>
            <person name="Daum C."/>
            <person name="Ezra D."/>
            <person name="Gonzalez J."/>
            <person name="Henrissat B."/>
            <person name="Kuo A."/>
            <person name="Liang C."/>
            <person name="Lipzen A."/>
            <person name="Lutzoni F."/>
            <person name="Magnuson J."/>
            <person name="Mondo S."/>
            <person name="Nolan M."/>
            <person name="Ohm R."/>
            <person name="Pangilinan J."/>
            <person name="Park H.-J."/>
            <person name="Ramirez L."/>
            <person name="Alfaro M."/>
            <person name="Sun H."/>
            <person name="Tritt A."/>
            <person name="Yoshinaga Y."/>
            <person name="Zwiers L.-H."/>
            <person name="Turgeon B."/>
            <person name="Goodwin S."/>
            <person name="Spatafora J."/>
            <person name="Crous P."/>
            <person name="Grigoriev I."/>
        </authorList>
    </citation>
    <scope>NUCLEOTIDE SEQUENCE</scope>
    <source>
        <strain evidence="2">CBS 175.79</strain>
    </source>
</reference>
<evidence type="ECO:0000313" key="2">
    <source>
        <dbReference type="EMBL" id="KAF2021693.1"/>
    </source>
</evidence>
<gene>
    <name evidence="2" type="ORF">BU24DRAFT_470496</name>
</gene>
<keyword evidence="1" id="KW-0472">Membrane</keyword>
<feature type="non-terminal residue" evidence="2">
    <location>
        <position position="1"/>
    </location>
</feature>
<keyword evidence="3" id="KW-1185">Reference proteome</keyword>
<dbReference type="Proteomes" id="UP000799778">
    <property type="component" value="Unassembled WGS sequence"/>
</dbReference>
<proteinExistence type="predicted"/>
<protein>
    <submittedName>
        <fullName evidence="2">Uncharacterized protein</fullName>
    </submittedName>
</protein>